<dbReference type="Gene3D" id="1.10.8.10">
    <property type="entry name" value="DNA helicase RuvA subunit, C-terminal domain"/>
    <property type="match status" value="1"/>
</dbReference>
<dbReference type="Gene3D" id="3.30.479.20">
    <property type="entry name" value="Elongation factor Ts, dimerisation domain"/>
    <property type="match status" value="1"/>
</dbReference>
<evidence type="ECO:0000256" key="3">
    <source>
        <dbReference type="ARBA" id="ARBA00022768"/>
    </source>
</evidence>
<keyword evidence="6" id="KW-0963">Cytoplasm</keyword>
<keyword evidence="4 6" id="KW-0648">Protein biosynthesis</keyword>
<reference evidence="8 9" key="1">
    <citation type="submission" date="2018-08" db="EMBL/GenBank/DDBJ databases">
        <title>Genomic Encyclopedia of Type Strains, Phase IV (KMG-IV): sequencing the most valuable type-strain genomes for metagenomic binning, comparative biology and taxonomic classification.</title>
        <authorList>
            <person name="Goeker M."/>
        </authorList>
    </citation>
    <scope>NUCLEOTIDE SEQUENCE [LARGE SCALE GENOMIC DNA]</scope>
    <source>
        <strain evidence="8 9">DSM 23923</strain>
    </source>
</reference>
<dbReference type="CDD" id="cd14275">
    <property type="entry name" value="UBA_EF-Ts"/>
    <property type="match status" value="1"/>
</dbReference>
<evidence type="ECO:0000256" key="5">
    <source>
        <dbReference type="ARBA" id="ARBA00025453"/>
    </source>
</evidence>
<keyword evidence="3 6" id="KW-0251">Elongation factor</keyword>
<dbReference type="Pfam" id="PF00889">
    <property type="entry name" value="EF_TS"/>
    <property type="match status" value="1"/>
</dbReference>
<dbReference type="PANTHER" id="PTHR11741:SF0">
    <property type="entry name" value="ELONGATION FACTOR TS, MITOCHONDRIAL"/>
    <property type="match status" value="1"/>
</dbReference>
<dbReference type="RefSeq" id="WP_116225104.1">
    <property type="nucleotide sequence ID" value="NZ_AP018437.1"/>
</dbReference>
<gene>
    <name evidence="6" type="primary">tsf</name>
    <name evidence="8" type="ORF">DFR64_1816</name>
</gene>
<dbReference type="SUPFAM" id="SSF46934">
    <property type="entry name" value="UBA-like"/>
    <property type="match status" value="1"/>
</dbReference>
<comment type="subcellular location">
    <subcellularLocation>
        <location evidence="6">Cytoplasm</location>
    </subcellularLocation>
</comment>
<dbReference type="HAMAP" id="MF_00050">
    <property type="entry name" value="EF_Ts"/>
    <property type="match status" value="1"/>
</dbReference>
<dbReference type="NCBIfam" id="TIGR00116">
    <property type="entry name" value="tsf"/>
    <property type="match status" value="1"/>
</dbReference>
<dbReference type="PANTHER" id="PTHR11741">
    <property type="entry name" value="ELONGATION FACTOR TS"/>
    <property type="match status" value="1"/>
</dbReference>
<dbReference type="EMBL" id="QUMS01000002">
    <property type="protein sequence ID" value="REG08449.1"/>
    <property type="molecule type" value="Genomic_DNA"/>
</dbReference>
<protein>
    <recommendedName>
        <fullName evidence="2 6">Elongation factor Ts</fullName>
        <shortName evidence="6">EF-Ts</shortName>
    </recommendedName>
</protein>
<feature type="region of interest" description="Involved in Mg(2+) ion dislocation from EF-Tu" evidence="6">
    <location>
        <begin position="81"/>
        <end position="84"/>
    </location>
</feature>
<evidence type="ECO:0000313" key="8">
    <source>
        <dbReference type="EMBL" id="REG08449.1"/>
    </source>
</evidence>
<dbReference type="AlphaFoldDB" id="A0A347ZNG6"/>
<dbReference type="GO" id="GO:0003746">
    <property type="term" value="F:translation elongation factor activity"/>
    <property type="evidence" value="ECO:0007669"/>
    <property type="project" value="UniProtKB-UniRule"/>
</dbReference>
<comment type="caution">
    <text evidence="8">The sequence shown here is derived from an EMBL/GenBank/DDBJ whole genome shotgun (WGS) entry which is preliminary data.</text>
</comment>
<dbReference type="InterPro" id="IPR014039">
    <property type="entry name" value="Transl_elong_EFTs/EF1B_dimer"/>
</dbReference>
<comment type="similarity">
    <text evidence="1 6">Belongs to the EF-Ts family.</text>
</comment>
<dbReference type="GO" id="GO:0005737">
    <property type="term" value="C:cytoplasm"/>
    <property type="evidence" value="ECO:0007669"/>
    <property type="project" value="UniProtKB-SubCell"/>
</dbReference>
<dbReference type="FunFam" id="1.10.8.10:FF:000001">
    <property type="entry name" value="Elongation factor Ts"/>
    <property type="match status" value="1"/>
</dbReference>
<accession>A0A347ZNG6</accession>
<evidence type="ECO:0000313" key="9">
    <source>
        <dbReference type="Proteomes" id="UP000256388"/>
    </source>
</evidence>
<name>A0A347ZNG6_9CHLR</name>
<dbReference type="SUPFAM" id="SSF54713">
    <property type="entry name" value="Elongation factor Ts (EF-Ts), dimerisation domain"/>
    <property type="match status" value="1"/>
</dbReference>
<evidence type="ECO:0000259" key="7">
    <source>
        <dbReference type="Pfam" id="PF00889"/>
    </source>
</evidence>
<comment type="function">
    <text evidence="5 6">Associates with the EF-Tu.GDP complex and induces the exchange of GDP to GTP. It remains bound to the aminoacyl-tRNA.EF-Tu.GTP complex up to the GTP hydrolysis stage on the ribosome.</text>
</comment>
<dbReference type="InterPro" id="IPR001816">
    <property type="entry name" value="Transl_elong_EFTs/EF1B"/>
</dbReference>
<evidence type="ECO:0000256" key="1">
    <source>
        <dbReference type="ARBA" id="ARBA00005532"/>
    </source>
</evidence>
<organism evidence="8 9">
    <name type="scientific">Pelolinea submarina</name>
    <dbReference type="NCBI Taxonomy" id="913107"/>
    <lineage>
        <taxon>Bacteria</taxon>
        <taxon>Bacillati</taxon>
        <taxon>Chloroflexota</taxon>
        <taxon>Anaerolineae</taxon>
        <taxon>Anaerolineales</taxon>
        <taxon>Anaerolineaceae</taxon>
        <taxon>Pelolinea</taxon>
    </lineage>
</organism>
<dbReference type="FunFam" id="1.10.286.20:FF:000001">
    <property type="entry name" value="Elongation factor Ts"/>
    <property type="match status" value="1"/>
</dbReference>
<sequence>MAITTEDIKRLREATGAGILDCRTALQNSDNDFDKAVDFLREKGLAAASKRADREASEGVVELYTHGGGRVGVMVEVNCETDFVGRSDEFRTFAHEVALQIAATAPLYVKEEDIPESTLEHEKAIAEARAREEGKPDAIIPKIVEGYMSKYKDEVVLMRQAYIRDESVTIEKMLSQAVGTMGENIIIRRFARYELGEQSSGESEEE</sequence>
<dbReference type="Proteomes" id="UP000256388">
    <property type="component" value="Unassembled WGS sequence"/>
</dbReference>
<dbReference type="InterPro" id="IPR036402">
    <property type="entry name" value="EF-Ts_dimer_sf"/>
</dbReference>
<proteinExistence type="inferred from homology"/>
<dbReference type="InterPro" id="IPR009060">
    <property type="entry name" value="UBA-like_sf"/>
</dbReference>
<evidence type="ECO:0000256" key="4">
    <source>
        <dbReference type="ARBA" id="ARBA00022917"/>
    </source>
</evidence>
<dbReference type="OrthoDB" id="9808348at2"/>
<dbReference type="Gene3D" id="1.10.286.20">
    <property type="match status" value="1"/>
</dbReference>
<keyword evidence="9" id="KW-1185">Reference proteome</keyword>
<feature type="domain" description="Translation elongation factor EFTs/EF1B dimerisation" evidence="7">
    <location>
        <begin position="54"/>
        <end position="197"/>
    </location>
</feature>
<evidence type="ECO:0000256" key="6">
    <source>
        <dbReference type="HAMAP-Rule" id="MF_00050"/>
    </source>
</evidence>
<evidence type="ECO:0000256" key="2">
    <source>
        <dbReference type="ARBA" id="ARBA00016956"/>
    </source>
</evidence>